<protein>
    <submittedName>
        <fullName evidence="2">Uncharacterized protein</fullName>
    </submittedName>
</protein>
<feature type="region of interest" description="Disordered" evidence="1">
    <location>
        <begin position="338"/>
        <end position="388"/>
    </location>
</feature>
<feature type="compositionally biased region" description="Gly residues" evidence="1">
    <location>
        <begin position="272"/>
        <end position="287"/>
    </location>
</feature>
<feature type="compositionally biased region" description="Low complexity" evidence="1">
    <location>
        <begin position="1435"/>
        <end position="1459"/>
    </location>
</feature>
<feature type="compositionally biased region" description="Gly residues" evidence="1">
    <location>
        <begin position="196"/>
        <end position="205"/>
    </location>
</feature>
<feature type="region of interest" description="Disordered" evidence="1">
    <location>
        <begin position="746"/>
        <end position="771"/>
    </location>
</feature>
<proteinExistence type="predicted"/>
<feature type="region of interest" description="Disordered" evidence="1">
    <location>
        <begin position="1579"/>
        <end position="1637"/>
    </location>
</feature>
<feature type="compositionally biased region" description="Low complexity" evidence="1">
    <location>
        <begin position="662"/>
        <end position="673"/>
    </location>
</feature>
<name>A0ABQ7GAM2_DUNSA</name>
<feature type="compositionally biased region" description="Low complexity" evidence="1">
    <location>
        <begin position="1405"/>
        <end position="1421"/>
    </location>
</feature>
<feature type="region of interest" description="Disordered" evidence="1">
    <location>
        <begin position="1379"/>
        <end position="1498"/>
    </location>
</feature>
<feature type="compositionally biased region" description="Low complexity" evidence="1">
    <location>
        <begin position="370"/>
        <end position="388"/>
    </location>
</feature>
<evidence type="ECO:0000313" key="2">
    <source>
        <dbReference type="EMBL" id="KAF5831658.1"/>
    </source>
</evidence>
<gene>
    <name evidence="2" type="ORF">DUNSADRAFT_12762</name>
</gene>
<evidence type="ECO:0000256" key="1">
    <source>
        <dbReference type="SAM" id="MobiDB-lite"/>
    </source>
</evidence>
<feature type="compositionally biased region" description="Gly residues" evidence="1">
    <location>
        <begin position="306"/>
        <end position="320"/>
    </location>
</feature>
<dbReference type="Proteomes" id="UP000815325">
    <property type="component" value="Unassembled WGS sequence"/>
</dbReference>
<feature type="region of interest" description="Disordered" evidence="1">
    <location>
        <begin position="648"/>
        <end position="679"/>
    </location>
</feature>
<dbReference type="PANTHER" id="PTHR12897">
    <property type="entry name" value="COLON CANCER-ASSOCIATED PROTEIN MIC1"/>
    <property type="match status" value="1"/>
</dbReference>
<feature type="compositionally biased region" description="Pro residues" evidence="1">
    <location>
        <begin position="131"/>
        <end position="141"/>
    </location>
</feature>
<dbReference type="EMBL" id="MU069931">
    <property type="protein sequence ID" value="KAF5831658.1"/>
    <property type="molecule type" value="Genomic_DNA"/>
</dbReference>
<feature type="compositionally biased region" description="Low complexity" evidence="1">
    <location>
        <begin position="1613"/>
        <end position="1630"/>
    </location>
</feature>
<feature type="compositionally biased region" description="Low complexity" evidence="1">
    <location>
        <begin position="182"/>
        <end position="195"/>
    </location>
</feature>
<evidence type="ECO:0000313" key="3">
    <source>
        <dbReference type="Proteomes" id="UP000815325"/>
    </source>
</evidence>
<feature type="region of interest" description="Disordered" evidence="1">
    <location>
        <begin position="224"/>
        <end position="320"/>
    </location>
</feature>
<sequence length="1696" mass="171245">MSHVYAVDQGLGLQNETVDAVHYDDATSLLLIIKGGVVFAYDLSTSAGGGVWGPEAAPEGAGRVRDRAGTGPRHDQLVWTYPLQEGPGVRAMRCSLDRQMLALCRSLSLVELVDLCTGNISVHTLSGGTPTAPPSPSPKSPMLPLSTSATISPEPRPPSPLSPARLNLTWGRLFGKSRSNKASSTGTASSHASSNTGGGGTGDLRAEGGGVLWGYVTPAPHQLVTPPLGGDATTQRRSSPLAASVSASSPAASTAGASPQGRSPRSLDVAEGGEGALGGNGGAGTKGGYVDKDGVYCSRSSSSSVNGGGGSSVDGGTQGSGGLLGSLMGDYFGAGSSSVPAHKGPSPSPAAWPLSIGSGQTELNHHSGVQSPSAQQQQHQQLHQSPESAAAAAAAAAGVSVLLGLVFSEAPGAEIVLAGTGGLELCVLAPKKQGPCQYSLNHLNLVPQSFLHHPNDFRSSARQSRGGLVGLITLPSFTLTSPSLGTAPAASTSLLDDSPPNLLAAEGPRTSQLARPNLLPPEPRTQTPSSMFNPPTAGPAPSQVGSSQLGVGAPGHPQQQQQQQGAPSDQAWWAGGGGGDSGWGSGIGAAAAPTAAAGLGGSGSWGELRGLPNPFCVQGASGSAGPLRLLRLYNCVFACHISEHTTTTVTTTRTTKLSAAHSRGGNNNSSDNSAPVGAEDKIRCGDATAPARTAAPAQPHGVLDADAETVTKTTTTVLLRLYRFFTDSVKLQHTYALHTYVHTHGRPQGQQQGVNACTSSTSSSTSSGSGCSSSIALSVVDNVLVVQMENARRVVLIDILADPSQPLTPPMPLSLLQPPRIQAVSSLSALRGAVSYSGASSSSSSSSPTATKTLGTVTPAGGAGTSSFGITHSSSSAAAVAVAQIVPLEELSSGEDGGAHASVDRNTTAMATHSAAHAGSGGVDVLRPSWRSYLPNLLVDCSKQGVYRLVLDLHTAAASIPDPAAATAFLLRRRASRVHAQRLQLWPLLSPSSSYLSSAPTTPSAIEVERQREGLSTPPCTTKGGWVVLGGGEGAETRPLDCHGYLTPPKLLVLELVRNLMQDRAPMSVLRRVFAHLCFAFAEVVGPNTTPKPSTAGSPPASASPSTAAAAAAGAAAAAAPSTEARQGGDPTTIAAIFAQDYASSSCCLPFANPSLLPPTAWCVLTPEEVAGACFGWALETGALDALGLQAVLAEFAAAASTARVPVPLPLQRLWLDLLLLVYPPAGPHQPPCSHFIRYIASNPTSLTATLTPTVLTEQLHTPPPLQPHLLAALLYCQWGAVDPSLADHLEGMLARFCATTPLPAPLLRMLQAAQGKGAEGDWDELCGGIWEDDDLLWEEQGASPIRRPPATVAAAHKLAHAAWNGSLGLRANSAAASARAQRARQQLQQQQQQVLRGSQGGSSGAAAGARRSAVQPAATQPGGGEATPPPTTPATPSAPAAAAPSAAASDAHPGSAATHPTSHTLAYPSAPNAAPTVVHQGAPAPQPGLQHPSASAPAAGAAASAAAAAASADTRAAQDAAALVQALLKGGHITRAARTARDLLHFLRPTHPQGAGGTATSSGGSNGGGVVSAILAGVQQQQQQQQHHASTSSAAPSTPAFDGTAAAPNELTSASTAATAAGPSTSDGSDGAGVSETSANAAPTLWLALPLEVLAAAAHTGNTVLAAAVYRCFAPYLTSTFPSWESVEFSMGLFS</sequence>
<feature type="compositionally biased region" description="Low complexity" evidence="1">
    <location>
        <begin position="1580"/>
        <end position="1601"/>
    </location>
</feature>
<organism evidence="2 3">
    <name type="scientific">Dunaliella salina</name>
    <name type="common">Green alga</name>
    <name type="synonym">Protococcus salinus</name>
    <dbReference type="NCBI Taxonomy" id="3046"/>
    <lineage>
        <taxon>Eukaryota</taxon>
        <taxon>Viridiplantae</taxon>
        <taxon>Chlorophyta</taxon>
        <taxon>core chlorophytes</taxon>
        <taxon>Chlorophyceae</taxon>
        <taxon>CS clade</taxon>
        <taxon>Chlamydomonadales</taxon>
        <taxon>Dunaliellaceae</taxon>
        <taxon>Dunaliella</taxon>
    </lineage>
</organism>
<feature type="region of interest" description="Disordered" evidence="1">
    <location>
        <begin position="490"/>
        <end position="587"/>
    </location>
</feature>
<dbReference type="PANTHER" id="PTHR12897:SF4">
    <property type="entry name" value="REGULATOR OF MON1-CCZ1 COMPLEX"/>
    <property type="match status" value="1"/>
</dbReference>
<feature type="region of interest" description="Disordered" evidence="1">
    <location>
        <begin position="124"/>
        <end position="205"/>
    </location>
</feature>
<accession>A0ABQ7GAM2</accession>
<feature type="compositionally biased region" description="Gly residues" evidence="1">
    <location>
        <begin position="574"/>
        <end position="587"/>
    </location>
</feature>
<feature type="compositionally biased region" description="Low complexity" evidence="1">
    <location>
        <begin position="238"/>
        <end position="259"/>
    </location>
</feature>
<feature type="region of interest" description="Disordered" evidence="1">
    <location>
        <begin position="838"/>
        <end position="858"/>
    </location>
</feature>
<keyword evidence="3" id="KW-1185">Reference proteome</keyword>
<reference evidence="2" key="1">
    <citation type="submission" date="2017-08" db="EMBL/GenBank/DDBJ databases">
        <authorList>
            <person name="Polle J.E."/>
            <person name="Barry K."/>
            <person name="Cushman J."/>
            <person name="Schmutz J."/>
            <person name="Tran D."/>
            <person name="Hathwaick L.T."/>
            <person name="Yim W.C."/>
            <person name="Jenkins J."/>
            <person name="Mckie-Krisberg Z.M."/>
            <person name="Prochnik S."/>
            <person name="Lindquist E."/>
            <person name="Dockter R.B."/>
            <person name="Adam C."/>
            <person name="Molina H."/>
            <person name="Bunkerborg J."/>
            <person name="Jin E."/>
            <person name="Buchheim M."/>
            <person name="Magnuson J."/>
        </authorList>
    </citation>
    <scope>NUCLEOTIDE SEQUENCE</scope>
    <source>
        <strain evidence="2">CCAP 19/18</strain>
    </source>
</reference>
<feature type="compositionally biased region" description="Low complexity" evidence="1">
    <location>
        <begin position="757"/>
        <end position="771"/>
    </location>
</feature>
<feature type="compositionally biased region" description="Low complexity" evidence="1">
    <location>
        <begin position="1379"/>
        <end position="1398"/>
    </location>
</feature>
<dbReference type="InterPro" id="IPR040371">
    <property type="entry name" value="RMC1"/>
</dbReference>
<comment type="caution">
    <text evidence="2">The sequence shown here is derived from an EMBL/GenBank/DDBJ whole genome shotgun (WGS) entry which is preliminary data.</text>
</comment>
<feature type="compositionally biased region" description="Low complexity" evidence="1">
    <location>
        <begin position="838"/>
        <end position="847"/>
    </location>
</feature>
<feature type="compositionally biased region" description="Low complexity" evidence="1">
    <location>
        <begin position="295"/>
        <end position="305"/>
    </location>
</feature>
<feature type="compositionally biased region" description="Polar residues" evidence="1">
    <location>
        <begin position="524"/>
        <end position="533"/>
    </location>
</feature>